<dbReference type="PANTHER" id="PTHR42872">
    <property type="entry name" value="PROTEIN-GLUTAMATE METHYLESTERASE/PROTEIN-GLUTAMINE GLUTAMINASE"/>
    <property type="match status" value="1"/>
</dbReference>
<evidence type="ECO:0000256" key="4">
    <source>
        <dbReference type="HAMAP-Rule" id="MF_00099"/>
    </source>
</evidence>
<comment type="similarity">
    <text evidence="4">Belongs to the CheB family.</text>
</comment>
<feature type="modified residue" description="4-aspartylphosphate" evidence="4 6">
    <location>
        <position position="58"/>
    </location>
</feature>
<evidence type="ECO:0000256" key="2">
    <source>
        <dbReference type="ARBA" id="ARBA00024867"/>
    </source>
</evidence>
<name>A0A0R3K0K8_CALMK</name>
<feature type="domain" description="CheB-type methylesterase" evidence="8">
    <location>
        <begin position="164"/>
        <end position="353"/>
    </location>
</feature>
<dbReference type="PIRSF" id="PIRSF000876">
    <property type="entry name" value="RR_chemtxs_CheB"/>
    <property type="match status" value="1"/>
</dbReference>
<dbReference type="AlphaFoldDB" id="A0A0R3K0K8"/>
<dbReference type="CDD" id="cd16432">
    <property type="entry name" value="CheB_Rec"/>
    <property type="match status" value="1"/>
</dbReference>
<dbReference type="GO" id="GO:0000156">
    <property type="term" value="F:phosphorelay response regulator activity"/>
    <property type="evidence" value="ECO:0007669"/>
    <property type="project" value="InterPro"/>
</dbReference>
<dbReference type="InterPro" id="IPR035909">
    <property type="entry name" value="CheB_C"/>
</dbReference>
<feature type="active site" evidence="4 5">
    <location>
        <position position="171"/>
    </location>
</feature>
<evidence type="ECO:0000313" key="9">
    <source>
        <dbReference type="EMBL" id="KRQ85791.1"/>
    </source>
</evidence>
<evidence type="ECO:0000259" key="7">
    <source>
        <dbReference type="PROSITE" id="PS50110"/>
    </source>
</evidence>
<comment type="function">
    <text evidence="2">May play the central regulatory role in sporulation. It may be an element of the effector pathway responsible for the activation of sporulation genes in response to nutritional stress. Spo0A may act in concert with spo0H (a sigma factor) to control the expression of some genes that are critical to the sporulation process.</text>
</comment>
<dbReference type="InterPro" id="IPR001789">
    <property type="entry name" value="Sig_transdc_resp-reg_receiver"/>
</dbReference>
<comment type="domain">
    <text evidence="4">Contains a C-terminal catalytic domain, and an N-terminal region which modulates catalytic activity.</text>
</comment>
<dbReference type="Gene3D" id="3.40.50.180">
    <property type="entry name" value="Methylesterase CheB, C-terminal domain"/>
    <property type="match status" value="1"/>
</dbReference>
<comment type="function">
    <text evidence="4">Involved in chemotaxis. Part of a chemotaxis signal transduction system that modulates chemotaxis in response to various stimuli. Catalyzes the demethylation of specific methylglutamate residues introduced into the chemoreceptors (methyl-accepting chemotaxis proteins or MCP) by CheR. Also mediates the irreversible deamidation of specific glutamine residues to glutamic acid.</text>
</comment>
<dbReference type="EC" id="3.5.1.44" evidence="4"/>
<comment type="PTM">
    <text evidence="4">Phosphorylated by CheA. Phosphorylation of the N-terminal regulatory domain activates the methylesterase activity.</text>
</comment>
<comment type="catalytic activity">
    <reaction evidence="4">
        <text>L-glutaminyl-[protein] + H2O = L-glutamyl-[protein] + NH4(+)</text>
        <dbReference type="Rhea" id="RHEA:16441"/>
        <dbReference type="Rhea" id="RHEA-COMP:10207"/>
        <dbReference type="Rhea" id="RHEA-COMP:10208"/>
        <dbReference type="ChEBI" id="CHEBI:15377"/>
        <dbReference type="ChEBI" id="CHEBI:28938"/>
        <dbReference type="ChEBI" id="CHEBI:29973"/>
        <dbReference type="ChEBI" id="CHEBI:30011"/>
        <dbReference type="EC" id="3.5.1.44"/>
    </reaction>
</comment>
<gene>
    <name evidence="9" type="primary">cheB_2</name>
    <name evidence="4" type="synonym">cheB</name>
    <name evidence="9" type="ORF">ABG79_02434</name>
</gene>
<comment type="caution">
    <text evidence="9">The sequence shown here is derived from an EMBL/GenBank/DDBJ whole genome shotgun (WGS) entry which is preliminary data.</text>
</comment>
<dbReference type="InterPro" id="IPR011006">
    <property type="entry name" value="CheY-like_superfamily"/>
</dbReference>
<keyword evidence="4 6" id="KW-0597">Phosphoprotein</keyword>
<dbReference type="OrthoDB" id="9793421at2"/>
<dbReference type="Gene3D" id="3.40.50.2300">
    <property type="match status" value="1"/>
</dbReference>
<organism evidence="9 10">
    <name type="scientific">Caloramator mitchellensis</name>
    <dbReference type="NCBI Taxonomy" id="908809"/>
    <lineage>
        <taxon>Bacteria</taxon>
        <taxon>Bacillati</taxon>
        <taxon>Bacillota</taxon>
        <taxon>Clostridia</taxon>
        <taxon>Eubacteriales</taxon>
        <taxon>Clostridiaceae</taxon>
        <taxon>Caloramator</taxon>
    </lineage>
</organism>
<dbReference type="PATRIC" id="fig|908809.3.peg.2424"/>
<dbReference type="PANTHER" id="PTHR42872:SF3">
    <property type="entry name" value="PROTEIN-GLUTAMATE METHYLESTERASE_PROTEIN-GLUTAMINE GLUTAMINASE 1"/>
    <property type="match status" value="1"/>
</dbReference>
<comment type="subcellular location">
    <subcellularLocation>
        <location evidence="4">Cytoplasm</location>
    </subcellularLocation>
</comment>
<dbReference type="CDD" id="cd17541">
    <property type="entry name" value="REC_CheB-like"/>
    <property type="match status" value="1"/>
</dbReference>
<keyword evidence="4" id="KW-0963">Cytoplasm</keyword>
<evidence type="ECO:0000256" key="5">
    <source>
        <dbReference type="PROSITE-ProRule" id="PRU00050"/>
    </source>
</evidence>
<dbReference type="EMBL" id="LKHP01000032">
    <property type="protein sequence ID" value="KRQ85791.1"/>
    <property type="molecule type" value="Genomic_DNA"/>
</dbReference>
<sequence>MENKKYNVLVVDDSSFMRKCITALIQKDQRFNVIDIARNGLEAIEKIKKYKPDLVTMDVEMPEMDGITAVELIMKENPLPIVMLSNHTEEGAITTLRALELGALDFFLKSELVKEETNEELINDFLYRLITIVENAKIPTIEKDNTYNEEELIISKKNIDNLIEIIIIGCSTGGPAALQNILPQFQKDINIPILVLQHMPPGFTKSLAERFDKICNLSVKEAEDGEILKEGYIYIAPSGYQTIFKKSLEGKIAFKIEDINSEEILYKPSINVTLNSAAFHFKDKMIISILTGMGNDGLEGCRLAKKFNARIITESEETCVVYGMPKVVYEAGLSDAQVSLQKIYQQIMQFLVK</sequence>
<keyword evidence="1 4" id="KW-0378">Hydrolase</keyword>
<evidence type="ECO:0000256" key="6">
    <source>
        <dbReference type="PROSITE-ProRule" id="PRU00169"/>
    </source>
</evidence>
<dbReference type="Proteomes" id="UP000052015">
    <property type="component" value="Unassembled WGS sequence"/>
</dbReference>
<keyword evidence="10" id="KW-1185">Reference proteome</keyword>
<dbReference type="Pfam" id="PF00072">
    <property type="entry name" value="Response_reg"/>
    <property type="match status" value="1"/>
</dbReference>
<dbReference type="HAMAP" id="MF_00099">
    <property type="entry name" value="CheB_chemtxs"/>
    <property type="match status" value="1"/>
</dbReference>
<comment type="catalytic activity">
    <reaction evidence="3 4">
        <text>[protein]-L-glutamate 5-O-methyl ester + H2O = L-glutamyl-[protein] + methanol + H(+)</text>
        <dbReference type="Rhea" id="RHEA:23236"/>
        <dbReference type="Rhea" id="RHEA-COMP:10208"/>
        <dbReference type="Rhea" id="RHEA-COMP:10311"/>
        <dbReference type="ChEBI" id="CHEBI:15377"/>
        <dbReference type="ChEBI" id="CHEBI:15378"/>
        <dbReference type="ChEBI" id="CHEBI:17790"/>
        <dbReference type="ChEBI" id="CHEBI:29973"/>
        <dbReference type="ChEBI" id="CHEBI:82795"/>
        <dbReference type="EC" id="3.1.1.61"/>
    </reaction>
</comment>
<dbReference type="PROSITE" id="PS50110">
    <property type="entry name" value="RESPONSE_REGULATORY"/>
    <property type="match status" value="1"/>
</dbReference>
<keyword evidence="4 5" id="KW-0145">Chemotaxis</keyword>
<feature type="domain" description="Response regulatory" evidence="7">
    <location>
        <begin position="7"/>
        <end position="124"/>
    </location>
</feature>
<dbReference type="SUPFAM" id="SSF52738">
    <property type="entry name" value="Methylesterase CheB, C-terminal domain"/>
    <property type="match status" value="1"/>
</dbReference>
<proteinExistence type="inferred from homology"/>
<dbReference type="InterPro" id="IPR008248">
    <property type="entry name" value="CheB-like"/>
</dbReference>
<dbReference type="GO" id="GO:0006935">
    <property type="term" value="P:chemotaxis"/>
    <property type="evidence" value="ECO:0007669"/>
    <property type="project" value="UniProtKB-UniRule"/>
</dbReference>
<dbReference type="PROSITE" id="PS50122">
    <property type="entry name" value="CHEB"/>
    <property type="match status" value="1"/>
</dbReference>
<feature type="active site" evidence="4 5">
    <location>
        <position position="296"/>
    </location>
</feature>
<dbReference type="InterPro" id="IPR000673">
    <property type="entry name" value="Sig_transdc_resp-reg_Me-estase"/>
</dbReference>
<dbReference type="GO" id="GO:0050568">
    <property type="term" value="F:protein-glutamine glutaminase activity"/>
    <property type="evidence" value="ECO:0007669"/>
    <property type="project" value="UniProtKB-UniRule"/>
</dbReference>
<dbReference type="GO" id="GO:0005737">
    <property type="term" value="C:cytoplasm"/>
    <property type="evidence" value="ECO:0007669"/>
    <property type="project" value="UniProtKB-SubCell"/>
</dbReference>
<evidence type="ECO:0000256" key="1">
    <source>
        <dbReference type="ARBA" id="ARBA00022801"/>
    </source>
</evidence>
<evidence type="ECO:0000313" key="10">
    <source>
        <dbReference type="Proteomes" id="UP000052015"/>
    </source>
</evidence>
<accession>A0A0R3K0K8</accession>
<dbReference type="NCBIfam" id="NF001965">
    <property type="entry name" value="PRK00742.1"/>
    <property type="match status" value="1"/>
</dbReference>
<dbReference type="GO" id="GO:0008984">
    <property type="term" value="F:protein-glutamate methylesterase activity"/>
    <property type="evidence" value="ECO:0007669"/>
    <property type="project" value="UniProtKB-UniRule"/>
</dbReference>
<feature type="active site" evidence="4 5">
    <location>
        <position position="198"/>
    </location>
</feature>
<dbReference type="SUPFAM" id="SSF52172">
    <property type="entry name" value="CheY-like"/>
    <property type="match status" value="1"/>
</dbReference>
<dbReference type="EC" id="3.1.1.61" evidence="4"/>
<evidence type="ECO:0000259" key="8">
    <source>
        <dbReference type="PROSITE" id="PS50122"/>
    </source>
</evidence>
<dbReference type="STRING" id="908809.ABG79_02434"/>
<reference evidence="9 10" key="1">
    <citation type="submission" date="2015-09" db="EMBL/GenBank/DDBJ databases">
        <title>Draft genome sequence of a Caloramator mitchellensis, a moderate thermophile from the Great Artesian Basin of Australia.</title>
        <authorList>
            <person name="Patel B.K."/>
        </authorList>
    </citation>
    <scope>NUCLEOTIDE SEQUENCE [LARGE SCALE GENOMIC DNA]</scope>
    <source>
        <strain evidence="9 10">VF08</strain>
    </source>
</reference>
<dbReference type="RefSeq" id="WP_152978254.1">
    <property type="nucleotide sequence ID" value="NZ_LKHP01000032.1"/>
</dbReference>
<dbReference type="SMART" id="SM00448">
    <property type="entry name" value="REC"/>
    <property type="match status" value="1"/>
</dbReference>
<protein>
    <recommendedName>
        <fullName evidence="4">Protein-glutamate methylesterase/protein-glutamine glutaminase</fullName>
        <ecNumber evidence="4">3.1.1.61</ecNumber>
        <ecNumber evidence="4">3.5.1.44</ecNumber>
    </recommendedName>
</protein>
<dbReference type="Pfam" id="PF01339">
    <property type="entry name" value="CheB_methylest"/>
    <property type="match status" value="1"/>
</dbReference>
<evidence type="ECO:0000256" key="3">
    <source>
        <dbReference type="ARBA" id="ARBA00048267"/>
    </source>
</evidence>